<feature type="compositionally biased region" description="Acidic residues" evidence="1">
    <location>
        <begin position="637"/>
        <end position="647"/>
    </location>
</feature>
<dbReference type="PANTHER" id="PTHR21538:SF23">
    <property type="entry name" value="ANILLIN"/>
    <property type="match status" value="1"/>
</dbReference>
<dbReference type="GO" id="GO:0031106">
    <property type="term" value="P:septin ring organization"/>
    <property type="evidence" value="ECO:0007669"/>
    <property type="project" value="TreeGrafter"/>
</dbReference>
<dbReference type="SMART" id="SM00233">
    <property type="entry name" value="PH"/>
    <property type="match status" value="1"/>
</dbReference>
<feature type="compositionally biased region" description="Pro residues" evidence="1">
    <location>
        <begin position="258"/>
        <end position="267"/>
    </location>
</feature>
<feature type="region of interest" description="Disordered" evidence="1">
    <location>
        <begin position="701"/>
        <end position="721"/>
    </location>
</feature>
<evidence type="ECO:0000259" key="2">
    <source>
        <dbReference type="PROSITE" id="PS50003"/>
    </source>
</evidence>
<feature type="domain" description="PH" evidence="2">
    <location>
        <begin position="1087"/>
        <end position="1193"/>
    </location>
</feature>
<dbReference type="AlphaFoldDB" id="A0A146L9R6"/>
<dbReference type="InterPro" id="IPR012966">
    <property type="entry name" value="AHD"/>
</dbReference>
<dbReference type="PROSITE" id="PS50003">
    <property type="entry name" value="PH_DOMAIN"/>
    <property type="match status" value="1"/>
</dbReference>
<dbReference type="InterPro" id="IPR037840">
    <property type="entry name" value="PH_Anillin"/>
</dbReference>
<evidence type="ECO:0000256" key="1">
    <source>
        <dbReference type="SAM" id="MobiDB-lite"/>
    </source>
</evidence>
<feature type="region of interest" description="Disordered" evidence="1">
    <location>
        <begin position="1015"/>
        <end position="1035"/>
    </location>
</feature>
<proteinExistence type="predicted"/>
<gene>
    <name evidence="3" type="primary">scra</name>
    <name evidence="3" type="ORF">g.18110</name>
</gene>
<dbReference type="EMBL" id="GDHC01014663">
    <property type="protein sequence ID" value="JAQ03966.1"/>
    <property type="molecule type" value="Transcribed_RNA"/>
</dbReference>
<feature type="region of interest" description="Disordered" evidence="1">
    <location>
        <begin position="229"/>
        <end position="360"/>
    </location>
</feature>
<dbReference type="GO" id="GO:0005826">
    <property type="term" value="C:actomyosin contractile ring"/>
    <property type="evidence" value="ECO:0007669"/>
    <property type="project" value="TreeGrafter"/>
</dbReference>
<dbReference type="GO" id="GO:0000281">
    <property type="term" value="P:mitotic cytokinesis"/>
    <property type="evidence" value="ECO:0007669"/>
    <property type="project" value="TreeGrafter"/>
</dbReference>
<dbReference type="InterPro" id="IPR001849">
    <property type="entry name" value="PH_domain"/>
</dbReference>
<feature type="compositionally biased region" description="Basic and acidic residues" evidence="1">
    <location>
        <begin position="308"/>
        <end position="322"/>
    </location>
</feature>
<dbReference type="Pfam" id="PF00169">
    <property type="entry name" value="PH"/>
    <property type="match status" value="1"/>
</dbReference>
<feature type="region of interest" description="Disordered" evidence="1">
    <location>
        <begin position="626"/>
        <end position="675"/>
    </location>
</feature>
<dbReference type="Pfam" id="PF08174">
    <property type="entry name" value="Anillin"/>
    <property type="match status" value="1"/>
</dbReference>
<accession>A0A146L9R6</accession>
<dbReference type="CDD" id="cd01263">
    <property type="entry name" value="PH_anillin"/>
    <property type="match status" value="1"/>
</dbReference>
<dbReference type="InterPro" id="IPR051364">
    <property type="entry name" value="Cytokinesis/Rho-signaling"/>
</dbReference>
<feature type="compositionally biased region" description="Low complexity" evidence="1">
    <location>
        <begin position="701"/>
        <end position="718"/>
    </location>
</feature>
<dbReference type="SUPFAM" id="SSF50729">
    <property type="entry name" value="PH domain-like"/>
    <property type="match status" value="1"/>
</dbReference>
<feature type="region of interest" description="Disordered" evidence="1">
    <location>
        <begin position="512"/>
        <end position="613"/>
    </location>
</feature>
<dbReference type="GO" id="GO:0000915">
    <property type="term" value="P:actomyosin contractile ring assembly"/>
    <property type="evidence" value="ECO:0007669"/>
    <property type="project" value="TreeGrafter"/>
</dbReference>
<organism evidence="3">
    <name type="scientific">Lygus hesperus</name>
    <name type="common">Western plant bug</name>
    <dbReference type="NCBI Taxonomy" id="30085"/>
    <lineage>
        <taxon>Eukaryota</taxon>
        <taxon>Metazoa</taxon>
        <taxon>Ecdysozoa</taxon>
        <taxon>Arthropoda</taxon>
        <taxon>Hexapoda</taxon>
        <taxon>Insecta</taxon>
        <taxon>Pterygota</taxon>
        <taxon>Neoptera</taxon>
        <taxon>Paraneoptera</taxon>
        <taxon>Hemiptera</taxon>
        <taxon>Heteroptera</taxon>
        <taxon>Panheteroptera</taxon>
        <taxon>Cimicomorpha</taxon>
        <taxon>Miridae</taxon>
        <taxon>Mirini</taxon>
        <taxon>Lygus</taxon>
    </lineage>
</organism>
<reference evidence="3" key="1">
    <citation type="journal article" date="2016" name="Gigascience">
        <title>De novo construction of an expanded transcriptome assembly for the western tarnished plant bug, Lygus hesperus.</title>
        <authorList>
            <person name="Tassone E.E."/>
            <person name="Geib S.M."/>
            <person name="Hall B."/>
            <person name="Fabrick J.A."/>
            <person name="Brent C.S."/>
            <person name="Hull J.J."/>
        </authorList>
    </citation>
    <scope>NUCLEOTIDE SEQUENCE</scope>
</reference>
<dbReference type="Gene3D" id="2.30.29.30">
    <property type="entry name" value="Pleckstrin-homology domain (PH domain)/Phosphotyrosine-binding domain (PTB)"/>
    <property type="match status" value="1"/>
</dbReference>
<dbReference type="InterPro" id="IPR011993">
    <property type="entry name" value="PH-like_dom_sf"/>
</dbReference>
<dbReference type="PANTHER" id="PTHR21538">
    <property type="entry name" value="ANILLIN/RHOTEKIN RTKN"/>
    <property type="match status" value="1"/>
</dbReference>
<feature type="compositionally biased region" description="Basic and acidic residues" evidence="1">
    <location>
        <begin position="648"/>
        <end position="659"/>
    </location>
</feature>
<protein>
    <submittedName>
        <fullName evidence="3">Actin-binding protein anillin</fullName>
    </submittedName>
</protein>
<evidence type="ECO:0000313" key="3">
    <source>
        <dbReference type="EMBL" id="JAQ03966.1"/>
    </source>
</evidence>
<feature type="compositionally biased region" description="Low complexity" evidence="1">
    <location>
        <begin position="570"/>
        <end position="583"/>
    </location>
</feature>
<sequence length="1203" mass="134009">MDSFTQRMMSRATSRKAEFEQHMNDILREDDDIDDPNLEVMLEARRREYREILRSGGANMDQATNKLLENKENSGKSSCISDTTKSRLKQLVPLYTGEGGAEAFPSPVGYGRRQAEKELEECEAKGLPPGKYSQQRSKRLAHLATVINNWEDESDKKLPVQPRTEAANVKPVCKPVSSPALKKKMANFDRQESKGATKKVAWDDRVIQSLEMQGFQRCESDQHLVFDYKSPQKSPADCSRDVSRAGAKVRPSPKRHPAPAPPSPARPMSPIMPSCSESPTKFRSDCPTKFAESPKRSMSPVKFGDSPAKLRTDSPIKSRTETPYRSSSPTKLCPESPSLTSGSPTRHRPQSPVKFRPDSPTKTVAVTLMHETLPVKKVETGTKQKTVAPRPPSPKKFTAGSAVLEMAAKYETESSPSKKVKDPTELSIHDRKAIFEKNNGGAILPKAPFGMPVPAKALLAEAKVRSKSPERPVMKKMEWKREDLDVEGKDCVTQAVLERQKEIEMLRTRWERKREENAMQGGPGAELPPQYRRPPTHTKGVAPPPPPLPQAVTPSKIRMGTRSPVRGDSPKSQSPSRSSYVSPTRDHAHQFPAENQYENQGRSPRKSSEMVGTLAQVKKIKVSPPKAGRLYPSISDIETESDALETESEVHESDFDVPPREAGGSYGGYGSDSEESAMSFGQAVVHRARLSQTNLKRGITTSTIRSCSSSSSTTPDTSAQESRILHEMDDFLDEALGDVSPPKRSRECINVLPQPSGDKPLQPSGFSGSCHSDSFEFTTPSKEKKTPLVHTVSTYRKMEAQRTPRKELYDMEIEAEEALRKETPESALVEERIFELEQEMIKQTTIISQATQALNLCHARVEFSGSMEQVEAEKLLLIATSRRMAALHEVERLKVERTIKPGGLKSNADKGSLTIEYISLPIKMCPTEPDKTDYFLCLVTSGVHVQATQVLALKKHNLTRGNRLAFTKPITLENLYCDFTVTIEVFRLNCKNAGAVGPAVDSKEEKKLAKLRLTPQKKSTTRRNNKIPIESPGGPNSIRSPSFKMAGFVVFSLREVKRNKFTLNKVPYGVPLDGTIELSMSSALKSEVEYRGFLTQFEEVSGFGAWKRKWALLKGSTITFWLYPEHEETNKIPIDTVDLSTIKNREVGLVSREICARPHTILLETDCGERKLLSADTLEDRLAWTKAINKSLQLIRAWGGRSY</sequence>
<name>A0A146L9R6_LYGHE</name>